<reference evidence="19" key="1">
    <citation type="submission" date="2017-09" db="EMBL/GenBank/DDBJ databases">
        <title>Genome sequence of Nannocystis excedens DSM 71.</title>
        <authorList>
            <person name="Blom J."/>
        </authorList>
    </citation>
    <scope>NUCLEOTIDE SEQUENCE [LARGE SCALE GENOMIC DNA]</scope>
    <source>
        <strain evidence="19">type strain: E19</strain>
    </source>
</reference>
<evidence type="ECO:0000256" key="14">
    <source>
        <dbReference type="ARBA" id="ARBA00025830"/>
    </source>
</evidence>
<protein>
    <recommendedName>
        <fullName evidence="15">ATP synthase subunit b</fullName>
    </recommendedName>
    <alternativeName>
        <fullName evidence="15">ATP synthase F(0) sector subunit b</fullName>
    </alternativeName>
    <alternativeName>
        <fullName evidence="15">ATPase subunit I</fullName>
    </alternativeName>
    <alternativeName>
        <fullName evidence="15">F-type ATPase subunit b</fullName>
        <shortName evidence="15">F-ATPase subunit b</shortName>
    </alternativeName>
</protein>
<keyword evidence="7 15" id="KW-0375">Hydrogen ion transport</keyword>
<evidence type="ECO:0000256" key="1">
    <source>
        <dbReference type="ARBA" id="ARBA00004377"/>
    </source>
</evidence>
<evidence type="ECO:0000256" key="4">
    <source>
        <dbReference type="ARBA" id="ARBA00022475"/>
    </source>
</evidence>
<keyword evidence="11 15" id="KW-0066">ATP synthesis</keyword>
<evidence type="ECO:0000256" key="10">
    <source>
        <dbReference type="ARBA" id="ARBA00023136"/>
    </source>
</evidence>
<comment type="subcellular location">
    <subcellularLocation>
        <location evidence="1">Cell inner membrane</location>
        <topology evidence="1">Single-pass membrane protein</topology>
    </subcellularLocation>
    <subcellularLocation>
        <location evidence="15">Cell membrane</location>
        <topology evidence="15">Single-pass membrane protein</topology>
    </subcellularLocation>
</comment>
<comment type="similarity">
    <text evidence="2 15 16">Belongs to the ATPase B chain family.</text>
</comment>
<keyword evidence="4 15" id="KW-1003">Cell membrane</keyword>
<dbReference type="GO" id="GO:0045259">
    <property type="term" value="C:proton-transporting ATP synthase complex"/>
    <property type="evidence" value="ECO:0007669"/>
    <property type="project" value="UniProtKB-KW"/>
</dbReference>
<keyword evidence="9 15" id="KW-0406">Ion transport</keyword>
<evidence type="ECO:0000256" key="2">
    <source>
        <dbReference type="ARBA" id="ARBA00005513"/>
    </source>
</evidence>
<organism evidence="18 19">
    <name type="scientific">Hartmannibacter diazotrophicus</name>
    <dbReference type="NCBI Taxonomy" id="1482074"/>
    <lineage>
        <taxon>Bacteria</taxon>
        <taxon>Pseudomonadati</taxon>
        <taxon>Pseudomonadota</taxon>
        <taxon>Alphaproteobacteria</taxon>
        <taxon>Hyphomicrobiales</taxon>
        <taxon>Pleomorphomonadaceae</taxon>
        <taxon>Hartmannibacter</taxon>
    </lineage>
</organism>
<evidence type="ECO:0000256" key="12">
    <source>
        <dbReference type="ARBA" id="ARBA00025198"/>
    </source>
</evidence>
<keyword evidence="6 15" id="KW-0812">Transmembrane</keyword>
<keyword evidence="17" id="KW-0175">Coiled coil</keyword>
<evidence type="ECO:0000256" key="11">
    <source>
        <dbReference type="ARBA" id="ARBA00023310"/>
    </source>
</evidence>
<dbReference type="CDD" id="cd06503">
    <property type="entry name" value="ATP-synt_Fo_b"/>
    <property type="match status" value="1"/>
</dbReference>
<evidence type="ECO:0000256" key="17">
    <source>
        <dbReference type="SAM" id="Coils"/>
    </source>
</evidence>
<feature type="coiled-coil region" evidence="17">
    <location>
        <begin position="76"/>
        <end position="110"/>
    </location>
</feature>
<sequence length="187" mass="19883">MAETPQHGTEMVQALEAGAHGGGEHVFPPFDTTHFASQVLWLAISFGLLYYLLSKVALPRIGGILEDRHDRIAWDLSEAERLKQESDDAVAAYEAALAEARDKAHTIARETHDKLSAEMAAKRASVEGELATKLGEAEERIASIKSQAMSEVGAIANETAAAIVTQLAGTEVSSDEISGAVSAAQSR</sequence>
<comment type="function">
    <text evidence="12 15">F(1)F(0) ATP synthase produces ATP from ADP in the presence of a proton or sodium gradient. F-type ATPases consist of two structural domains, F(1) containing the extramembraneous catalytic core and F(0) containing the membrane proton channel, linked together by a central stalk and a peripheral stalk. During catalysis, ATP synthesis in the catalytic domain of F(1) is coupled via a rotary mechanism of the central stalk subunits to proton translocation.</text>
</comment>
<evidence type="ECO:0000256" key="3">
    <source>
        <dbReference type="ARBA" id="ARBA00022448"/>
    </source>
</evidence>
<dbReference type="InterPro" id="IPR050059">
    <property type="entry name" value="ATP_synthase_B_chain"/>
</dbReference>
<dbReference type="PANTHER" id="PTHR33445:SF1">
    <property type="entry name" value="ATP SYNTHASE SUBUNIT B"/>
    <property type="match status" value="1"/>
</dbReference>
<evidence type="ECO:0000256" key="13">
    <source>
        <dbReference type="ARBA" id="ARBA00025614"/>
    </source>
</evidence>
<evidence type="ECO:0000256" key="16">
    <source>
        <dbReference type="RuleBase" id="RU003848"/>
    </source>
</evidence>
<evidence type="ECO:0000256" key="7">
    <source>
        <dbReference type="ARBA" id="ARBA00022781"/>
    </source>
</evidence>
<name>A0A2C9D2Z8_9HYPH</name>
<dbReference type="AlphaFoldDB" id="A0A2C9D2Z8"/>
<evidence type="ECO:0000256" key="6">
    <source>
        <dbReference type="ARBA" id="ARBA00022692"/>
    </source>
</evidence>
<keyword evidence="8 15" id="KW-1133">Transmembrane helix</keyword>
<dbReference type="OrthoDB" id="9805716at2"/>
<keyword evidence="10 15" id="KW-0472">Membrane</keyword>
<dbReference type="GO" id="GO:0005886">
    <property type="term" value="C:plasma membrane"/>
    <property type="evidence" value="ECO:0007669"/>
    <property type="project" value="UniProtKB-SubCell"/>
</dbReference>
<dbReference type="GO" id="GO:0046933">
    <property type="term" value="F:proton-transporting ATP synthase activity, rotational mechanism"/>
    <property type="evidence" value="ECO:0007669"/>
    <property type="project" value="UniProtKB-UniRule"/>
</dbReference>
<dbReference type="Gene3D" id="6.10.250.1580">
    <property type="match status" value="1"/>
</dbReference>
<keyword evidence="19" id="KW-1185">Reference proteome</keyword>
<comment type="function">
    <text evidence="13">Component of the F(0) channel, it forms part of the peripheral stalk, linking F(1) to F(0). The b'-subunit is a diverged and duplicated form of b found in plants and photosynthetic bacteria.</text>
</comment>
<keyword evidence="3 15" id="KW-0813">Transport</keyword>
<evidence type="ECO:0000313" key="19">
    <source>
        <dbReference type="Proteomes" id="UP000223606"/>
    </source>
</evidence>
<evidence type="ECO:0000256" key="15">
    <source>
        <dbReference type="HAMAP-Rule" id="MF_01398"/>
    </source>
</evidence>
<dbReference type="Proteomes" id="UP000223606">
    <property type="component" value="Chromosome 1"/>
</dbReference>
<dbReference type="EMBL" id="LT960614">
    <property type="protein sequence ID" value="SON54682.1"/>
    <property type="molecule type" value="Genomic_DNA"/>
</dbReference>
<dbReference type="Pfam" id="PF00430">
    <property type="entry name" value="ATP-synt_B"/>
    <property type="match status" value="1"/>
</dbReference>
<dbReference type="PANTHER" id="PTHR33445">
    <property type="entry name" value="ATP SYNTHASE SUBUNIT B', CHLOROPLASTIC"/>
    <property type="match status" value="1"/>
</dbReference>
<dbReference type="GO" id="GO:0046961">
    <property type="term" value="F:proton-transporting ATPase activity, rotational mechanism"/>
    <property type="evidence" value="ECO:0007669"/>
    <property type="project" value="TreeGrafter"/>
</dbReference>
<evidence type="ECO:0000256" key="5">
    <source>
        <dbReference type="ARBA" id="ARBA00022547"/>
    </source>
</evidence>
<dbReference type="NCBIfam" id="NF006612">
    <property type="entry name" value="PRK09174.1"/>
    <property type="match status" value="1"/>
</dbReference>
<accession>A0A2C9D2Z8</accession>
<dbReference type="HAMAP" id="MF_01398">
    <property type="entry name" value="ATP_synth_b_bprime"/>
    <property type="match status" value="1"/>
</dbReference>
<evidence type="ECO:0000256" key="8">
    <source>
        <dbReference type="ARBA" id="ARBA00022989"/>
    </source>
</evidence>
<evidence type="ECO:0000256" key="9">
    <source>
        <dbReference type="ARBA" id="ARBA00023065"/>
    </source>
</evidence>
<evidence type="ECO:0000313" key="18">
    <source>
        <dbReference type="EMBL" id="SON54682.1"/>
    </source>
</evidence>
<comment type="subunit">
    <text evidence="14 15">F-type ATPases have 2 components, F(1) - the catalytic core - and F(0) - the membrane proton channel. F(1) has five subunits: alpha(3), beta(3), gamma(1), delta(1), epsilon(1). F(0) has three main subunits: a(1), b(2) and c(10-14). The alpha and beta chains form an alternating ring which encloses part of the gamma chain. F(1) is attached to F(0) by a central stalk formed by the gamma and epsilon chains, while a peripheral stalk is formed by the delta and b chains.</text>
</comment>
<dbReference type="KEGG" id="hdi:HDIA_1141"/>
<gene>
    <name evidence="18" type="primary">atpF2</name>
    <name evidence="15" type="synonym">atpF</name>
    <name evidence="18" type="ORF">HDIA_1141</name>
</gene>
<feature type="transmembrane region" description="Helical" evidence="15">
    <location>
        <begin position="35"/>
        <end position="53"/>
    </location>
</feature>
<dbReference type="InterPro" id="IPR002146">
    <property type="entry name" value="ATP_synth_b/b'su_bac/chlpt"/>
</dbReference>
<proteinExistence type="inferred from homology"/>
<keyword evidence="5 15" id="KW-0138">CF(0)</keyword>